<gene>
    <name evidence="8" type="ORF">TBH_C2383</name>
</gene>
<feature type="domain" description="Acylphosphatase-like" evidence="7">
    <location>
        <begin position="3"/>
        <end position="89"/>
    </location>
</feature>
<evidence type="ECO:0000256" key="5">
    <source>
        <dbReference type="PROSITE-ProRule" id="PRU00520"/>
    </source>
</evidence>
<evidence type="ECO:0000313" key="8">
    <source>
        <dbReference type="EMBL" id="BAO45293.1"/>
    </source>
</evidence>
<dbReference type="InterPro" id="IPR001792">
    <property type="entry name" value="Acylphosphatase-like_dom"/>
</dbReference>
<dbReference type="KEGG" id="tbn:TBH_C2383"/>
<reference evidence="8 9" key="1">
    <citation type="journal article" date="2014" name="PLoS ONE">
        <title>Physiological and genomic features of a novel sulfur-oxidizing gammaproteobacterium belonging to a previously uncultivated symbiotic lineage isolated from a hydrothermal vent.</title>
        <authorList>
            <person name="Nunoura T."/>
            <person name="Takaki Y."/>
            <person name="Kazama H."/>
            <person name="Kakuta J."/>
            <person name="Shimamura S."/>
            <person name="Makita H."/>
            <person name="Hirai M."/>
            <person name="Miyazaki M."/>
            <person name="Takai K."/>
        </authorList>
    </citation>
    <scope>NUCLEOTIDE SEQUENCE [LARGE SCALE GENOMIC DNA]</scope>
    <source>
        <strain evidence="8 9">Hiromi1</strain>
    </source>
</reference>
<feature type="active site" evidence="5">
    <location>
        <position position="18"/>
    </location>
</feature>
<feature type="active site" evidence="5">
    <location>
        <position position="36"/>
    </location>
</feature>
<accession>A0A7U6JJ10</accession>
<evidence type="ECO:0000256" key="3">
    <source>
        <dbReference type="ARBA" id="ARBA00015991"/>
    </source>
</evidence>
<protein>
    <recommendedName>
        <fullName evidence="3 5">acylphosphatase</fullName>
        <ecNumber evidence="2 5">3.6.1.7</ecNumber>
    </recommendedName>
</protein>
<dbReference type="PANTHER" id="PTHR47268:SF4">
    <property type="entry name" value="ACYLPHOSPHATASE"/>
    <property type="match status" value="1"/>
</dbReference>
<evidence type="ECO:0000313" key="9">
    <source>
        <dbReference type="Proteomes" id="UP000031631"/>
    </source>
</evidence>
<dbReference type="GO" id="GO:0003998">
    <property type="term" value="F:acylphosphatase activity"/>
    <property type="evidence" value="ECO:0007669"/>
    <property type="project" value="UniProtKB-EC"/>
</dbReference>
<name>A0A7U6JJ10_9GAMM</name>
<evidence type="ECO:0000256" key="1">
    <source>
        <dbReference type="ARBA" id="ARBA00005614"/>
    </source>
</evidence>
<keyword evidence="9" id="KW-1185">Reference proteome</keyword>
<dbReference type="Proteomes" id="UP000031631">
    <property type="component" value="Chromosome"/>
</dbReference>
<dbReference type="RefSeq" id="WP_041068760.1">
    <property type="nucleotide sequence ID" value="NZ_AP012273.1"/>
</dbReference>
<dbReference type="EMBL" id="AP012273">
    <property type="protein sequence ID" value="BAO45293.1"/>
    <property type="molecule type" value="Genomic_DNA"/>
</dbReference>
<dbReference type="OrthoDB" id="5295388at2"/>
<dbReference type="PROSITE" id="PS51160">
    <property type="entry name" value="ACYLPHOSPHATASE_3"/>
    <property type="match status" value="1"/>
</dbReference>
<dbReference type="Pfam" id="PF00708">
    <property type="entry name" value="Acylphosphatase"/>
    <property type="match status" value="1"/>
</dbReference>
<organism evidence="8 9">
    <name type="scientific">Thiolapillus brandeum</name>
    <dbReference type="NCBI Taxonomy" id="1076588"/>
    <lineage>
        <taxon>Bacteria</taxon>
        <taxon>Pseudomonadati</taxon>
        <taxon>Pseudomonadota</taxon>
        <taxon>Gammaproteobacteria</taxon>
        <taxon>Chromatiales</taxon>
        <taxon>Sedimenticolaceae</taxon>
        <taxon>Thiolapillus</taxon>
    </lineage>
</organism>
<dbReference type="InterPro" id="IPR020456">
    <property type="entry name" value="Acylphosphatase"/>
</dbReference>
<dbReference type="SUPFAM" id="SSF54975">
    <property type="entry name" value="Acylphosphatase/BLUF domain-like"/>
    <property type="match status" value="1"/>
</dbReference>
<comment type="similarity">
    <text evidence="1 6">Belongs to the acylphosphatase family.</text>
</comment>
<dbReference type="InterPro" id="IPR017968">
    <property type="entry name" value="Acylphosphatase_CS"/>
</dbReference>
<evidence type="ECO:0000256" key="2">
    <source>
        <dbReference type="ARBA" id="ARBA00012150"/>
    </source>
</evidence>
<dbReference type="PROSITE" id="PS00150">
    <property type="entry name" value="ACYLPHOSPHATASE_1"/>
    <property type="match status" value="1"/>
</dbReference>
<evidence type="ECO:0000256" key="4">
    <source>
        <dbReference type="ARBA" id="ARBA00047645"/>
    </source>
</evidence>
<dbReference type="EC" id="3.6.1.7" evidence="2 5"/>
<evidence type="ECO:0000256" key="6">
    <source>
        <dbReference type="RuleBase" id="RU004168"/>
    </source>
</evidence>
<dbReference type="InterPro" id="IPR036046">
    <property type="entry name" value="Acylphosphatase-like_dom_sf"/>
</dbReference>
<evidence type="ECO:0000259" key="7">
    <source>
        <dbReference type="PROSITE" id="PS51160"/>
    </source>
</evidence>
<proteinExistence type="inferred from homology"/>
<dbReference type="Gene3D" id="3.30.70.100">
    <property type="match status" value="1"/>
</dbReference>
<comment type="catalytic activity">
    <reaction evidence="4 5">
        <text>an acyl phosphate + H2O = a carboxylate + phosphate + H(+)</text>
        <dbReference type="Rhea" id="RHEA:14965"/>
        <dbReference type="ChEBI" id="CHEBI:15377"/>
        <dbReference type="ChEBI" id="CHEBI:15378"/>
        <dbReference type="ChEBI" id="CHEBI:29067"/>
        <dbReference type="ChEBI" id="CHEBI:43474"/>
        <dbReference type="ChEBI" id="CHEBI:59918"/>
        <dbReference type="EC" id="3.6.1.7"/>
    </reaction>
</comment>
<dbReference type="AlphaFoldDB" id="A0A7U6JJ10"/>
<keyword evidence="5 8" id="KW-0378">Hydrolase</keyword>
<sequence>MKCIRCQISGRVQGVWFRETTRRKALELGLQGQAMNMPDGTVQVTACGDQDALEALQRWLWKGSPLSRVDNVYCEALTEPESYRGFDTR</sequence>
<dbReference type="PANTHER" id="PTHR47268">
    <property type="entry name" value="ACYLPHOSPHATASE"/>
    <property type="match status" value="1"/>
</dbReference>